<gene>
    <name evidence="1" type="ORF">S03H2_18993</name>
</gene>
<protein>
    <submittedName>
        <fullName evidence="1">Uncharacterized protein</fullName>
    </submittedName>
</protein>
<comment type="caution">
    <text evidence="1">The sequence shown here is derived from an EMBL/GenBank/DDBJ whole genome shotgun (WGS) entry which is preliminary data.</text>
</comment>
<evidence type="ECO:0000313" key="1">
    <source>
        <dbReference type="EMBL" id="GAH42813.1"/>
    </source>
</evidence>
<organism evidence="1">
    <name type="scientific">marine sediment metagenome</name>
    <dbReference type="NCBI Taxonomy" id="412755"/>
    <lineage>
        <taxon>unclassified sequences</taxon>
        <taxon>metagenomes</taxon>
        <taxon>ecological metagenomes</taxon>
    </lineage>
</organism>
<reference evidence="1" key="1">
    <citation type="journal article" date="2014" name="Front. Microbiol.">
        <title>High frequency of phylogenetically diverse reductive dehalogenase-homologous genes in deep subseafloor sedimentary metagenomes.</title>
        <authorList>
            <person name="Kawai M."/>
            <person name="Futagami T."/>
            <person name="Toyoda A."/>
            <person name="Takaki Y."/>
            <person name="Nishi S."/>
            <person name="Hori S."/>
            <person name="Arai W."/>
            <person name="Tsubouchi T."/>
            <person name="Morono Y."/>
            <person name="Uchiyama I."/>
            <person name="Ito T."/>
            <person name="Fujiyama A."/>
            <person name="Inagaki F."/>
            <person name="Takami H."/>
        </authorList>
    </citation>
    <scope>NUCLEOTIDE SEQUENCE</scope>
    <source>
        <strain evidence="1">Expedition CK06-06</strain>
    </source>
</reference>
<proteinExistence type="predicted"/>
<sequence length="52" mass="6065">MMKILYNKSKKYNDLNKVYQEVSGPGGLKLTEFIADKMDIKPENILLDKLYL</sequence>
<accession>X1HBX2</accession>
<feature type="non-terminal residue" evidence="1">
    <location>
        <position position="52"/>
    </location>
</feature>
<name>X1HBX2_9ZZZZ</name>
<dbReference type="AlphaFoldDB" id="X1HBX2"/>
<dbReference type="EMBL" id="BARU01009886">
    <property type="protein sequence ID" value="GAH42813.1"/>
    <property type="molecule type" value="Genomic_DNA"/>
</dbReference>